<evidence type="ECO:0000313" key="5">
    <source>
        <dbReference type="EMBL" id="CAH6791343.1"/>
    </source>
</evidence>
<dbReference type="SUPFAM" id="SSF54680">
    <property type="entry name" value="Pyrimidine nucleoside phosphorylase C-terminal domain"/>
    <property type="match status" value="1"/>
</dbReference>
<accession>A0AAU9ZI04</accession>
<reference evidence="5" key="1">
    <citation type="submission" date="2022-06" db="EMBL/GenBank/DDBJ databases">
        <authorList>
            <person name="Andreotti S."/>
            <person name="Wyler E."/>
        </authorList>
    </citation>
    <scope>NUCLEOTIDE SEQUENCE</scope>
</reference>
<evidence type="ECO:0000256" key="1">
    <source>
        <dbReference type="ARBA" id="ARBA00022676"/>
    </source>
</evidence>
<dbReference type="InterPro" id="IPR036566">
    <property type="entry name" value="PYNP-like_C_sf"/>
</dbReference>
<evidence type="ECO:0000256" key="3">
    <source>
        <dbReference type="SAM" id="MobiDB-lite"/>
    </source>
</evidence>
<keyword evidence="2" id="KW-0808">Transferase</keyword>
<keyword evidence="6" id="KW-1185">Reference proteome</keyword>
<gene>
    <name evidence="5" type="primary">Tymp</name>
    <name evidence="5" type="ORF">PHOROB_LOCUS8495</name>
</gene>
<dbReference type="InterPro" id="IPR000312">
    <property type="entry name" value="Glycosyl_Trfase_fam3"/>
</dbReference>
<dbReference type="GO" id="GO:0016763">
    <property type="term" value="F:pentosyltransferase activity"/>
    <property type="evidence" value="ECO:0007669"/>
    <property type="project" value="InterPro"/>
</dbReference>
<dbReference type="InterPro" id="IPR035902">
    <property type="entry name" value="Nuc_phospho_transferase"/>
</dbReference>
<dbReference type="Pfam" id="PF00591">
    <property type="entry name" value="Glycos_transf_3"/>
    <property type="match status" value="1"/>
</dbReference>
<dbReference type="GO" id="GO:0006206">
    <property type="term" value="P:pyrimidine nucleobase metabolic process"/>
    <property type="evidence" value="ECO:0007669"/>
    <property type="project" value="InterPro"/>
</dbReference>
<evidence type="ECO:0000313" key="6">
    <source>
        <dbReference type="Proteomes" id="UP001152836"/>
    </source>
</evidence>
<dbReference type="AlphaFoldDB" id="A0AAU9ZI04"/>
<feature type="region of interest" description="Disordered" evidence="3">
    <location>
        <begin position="1"/>
        <end position="29"/>
    </location>
</feature>
<dbReference type="GO" id="GO:0004645">
    <property type="term" value="F:1,4-alpha-oligoglucan phosphorylase activity"/>
    <property type="evidence" value="ECO:0007669"/>
    <property type="project" value="InterPro"/>
</dbReference>
<dbReference type="InterPro" id="IPR000053">
    <property type="entry name" value="Thymidine/pyrmidine_PPase"/>
</dbReference>
<protein>
    <submittedName>
        <fullName evidence="5">Tymp protein</fullName>
    </submittedName>
</protein>
<dbReference type="Gene3D" id="3.90.1170.30">
    <property type="entry name" value="Pyrimidine nucleoside phosphorylase-like, C-terminal domain"/>
    <property type="match status" value="1"/>
</dbReference>
<dbReference type="SUPFAM" id="SSF52418">
    <property type="entry name" value="Nucleoside phosphorylase/phosphoribosyltransferase catalytic domain"/>
    <property type="match status" value="1"/>
</dbReference>
<feature type="compositionally biased region" description="Pro residues" evidence="3">
    <location>
        <begin position="1"/>
        <end position="10"/>
    </location>
</feature>
<feature type="domain" description="Glycosyl transferase family 3" evidence="4">
    <location>
        <begin position="141"/>
        <end position="224"/>
    </location>
</feature>
<keyword evidence="1" id="KW-0328">Glycosyltransferase</keyword>
<proteinExistence type="predicted"/>
<dbReference type="GO" id="GO:0005829">
    <property type="term" value="C:cytosol"/>
    <property type="evidence" value="ECO:0007669"/>
    <property type="project" value="TreeGrafter"/>
</dbReference>
<evidence type="ECO:0000256" key="2">
    <source>
        <dbReference type="ARBA" id="ARBA00022679"/>
    </source>
</evidence>
<organism evidence="5 6">
    <name type="scientific">Phodopus roborovskii</name>
    <name type="common">Roborovski's desert hamster</name>
    <name type="synonym">Cricetulus roborovskii</name>
    <dbReference type="NCBI Taxonomy" id="109678"/>
    <lineage>
        <taxon>Eukaryota</taxon>
        <taxon>Metazoa</taxon>
        <taxon>Chordata</taxon>
        <taxon>Craniata</taxon>
        <taxon>Vertebrata</taxon>
        <taxon>Euteleostomi</taxon>
        <taxon>Mammalia</taxon>
        <taxon>Eutheria</taxon>
        <taxon>Euarchontoglires</taxon>
        <taxon>Glires</taxon>
        <taxon>Rodentia</taxon>
        <taxon>Myomorpha</taxon>
        <taxon>Muroidea</taxon>
        <taxon>Cricetidae</taxon>
        <taxon>Cricetinae</taxon>
        <taxon>Phodopus</taxon>
    </lineage>
</organism>
<evidence type="ECO:0000259" key="4">
    <source>
        <dbReference type="Pfam" id="PF00591"/>
    </source>
</evidence>
<comment type="caution">
    <text evidence="5">The sequence shown here is derived from an EMBL/GenBank/DDBJ whole genome shotgun (WGS) entry which is preliminary data.</text>
</comment>
<dbReference type="GO" id="GO:0006213">
    <property type="term" value="P:pyrimidine nucleoside metabolic process"/>
    <property type="evidence" value="ECO:0007669"/>
    <property type="project" value="InterPro"/>
</dbReference>
<dbReference type="EMBL" id="CALSGD010001443">
    <property type="protein sequence ID" value="CAH6791343.1"/>
    <property type="molecule type" value="Genomic_DNA"/>
</dbReference>
<name>A0AAU9ZI04_PHORO</name>
<dbReference type="Gene3D" id="3.40.1030.10">
    <property type="entry name" value="Nucleoside phosphorylase/phosphoribosyltransferase catalytic domain"/>
    <property type="match status" value="2"/>
</dbReference>
<dbReference type="PANTHER" id="PTHR10515">
    <property type="entry name" value="THYMIDINE PHOSPHORYLASE"/>
    <property type="match status" value="1"/>
</dbReference>
<dbReference type="PANTHER" id="PTHR10515:SF0">
    <property type="entry name" value="THYMIDINE PHOSPHORYLASE"/>
    <property type="match status" value="1"/>
</dbReference>
<sequence>MAAPMLPPPSTTEAAGSISGRGSGEPKQLPEMIRLKRDGGHLSETGAMLMAIRLQGMDIEETCVDSDPDRLWAATGVAQGLAPEALPVVSGHGLRHTGGTLGKLKSTPGFNVTQSPEQTLLLLEEVGCCTVGQSEKLVPADRISSILSKKVMEGLSTLVVDVKFEGTAVLPDQEQAQELAKMLVSERVGLGLRVAAALTAMDNPLGRSVSHTLEVEAALLCLDGAAPLDLLDLVIRLDERGAETQGHGAGRWPALRCFQLMLSAQGVDSGLAGALCSGSPTQCRQLLPYAWEQEELLAPADGTVEHVLALPLGRVLHELGAERGGADQPIRPGVGAELLVDVGQWLYRGERCPEPVTTPRARCDLGTPWLRVHLDGSAASSAALCRRRSCCQTAPLQGPFL</sequence>
<dbReference type="Proteomes" id="UP001152836">
    <property type="component" value="Unassembled WGS sequence"/>
</dbReference>